<comment type="caution">
    <text evidence="1">The sequence shown here is derived from an EMBL/GenBank/DDBJ whole genome shotgun (WGS) entry which is preliminary data.</text>
</comment>
<dbReference type="AlphaFoldDB" id="A0A818TG43"/>
<proteinExistence type="predicted"/>
<evidence type="ECO:0000313" key="1">
    <source>
        <dbReference type="EMBL" id="CAF3677059.1"/>
    </source>
</evidence>
<sequence length="384" mass="43624">MEFQLCTNITTLEIQFIYDLAAGILARLGLGANISITGPLGFHINTGTLDIQCFYNRATGILARLGLGANISITGPLGFHINTGTREDDFVSNSDLLIACIILQQQIIHINGNKENIIIPSMRMKLVREKEQTQTLTDNQSNLLSSIVSAEGLFTENQSNTNDIGCGWNLFQESINMCEQTHLPNCYSSNYYIENDDWRPSQEILLTRFGQIEYSDMFRTINQDYGSFYYHPPVSSCIPDALTEKIHRRQERFMNWRERQTIHRHDPKNFSPQCDTQTVKITHQKKLSTCDFDELIISFLVREIQQRLKDLIDPSDYHDVFSCAKILIIDLLNKEPSLCAGDVINRVIGIMNTPFCSINTNSNITTNECYPITPPSSSFLPFSN</sequence>
<dbReference type="EMBL" id="CAJOBB010000426">
    <property type="protein sequence ID" value="CAF3677059.1"/>
    <property type="molecule type" value="Genomic_DNA"/>
</dbReference>
<evidence type="ECO:0000313" key="2">
    <source>
        <dbReference type="Proteomes" id="UP000663868"/>
    </source>
</evidence>
<accession>A0A818TG43</accession>
<organism evidence="1 2">
    <name type="scientific">Adineta steineri</name>
    <dbReference type="NCBI Taxonomy" id="433720"/>
    <lineage>
        <taxon>Eukaryota</taxon>
        <taxon>Metazoa</taxon>
        <taxon>Spiralia</taxon>
        <taxon>Gnathifera</taxon>
        <taxon>Rotifera</taxon>
        <taxon>Eurotatoria</taxon>
        <taxon>Bdelloidea</taxon>
        <taxon>Adinetida</taxon>
        <taxon>Adinetidae</taxon>
        <taxon>Adineta</taxon>
    </lineage>
</organism>
<reference evidence="1" key="1">
    <citation type="submission" date="2021-02" db="EMBL/GenBank/DDBJ databases">
        <authorList>
            <person name="Nowell W R."/>
        </authorList>
    </citation>
    <scope>NUCLEOTIDE SEQUENCE</scope>
</reference>
<gene>
    <name evidence="1" type="ORF">KXQ929_LOCUS9401</name>
</gene>
<dbReference type="Proteomes" id="UP000663868">
    <property type="component" value="Unassembled WGS sequence"/>
</dbReference>
<protein>
    <submittedName>
        <fullName evidence="1">Uncharacterized protein</fullName>
    </submittedName>
</protein>
<name>A0A818TG43_9BILA</name>